<gene>
    <name evidence="5" type="ORF">NEE01_02450</name>
</gene>
<dbReference type="InterPro" id="IPR011662">
    <property type="entry name" value="Secretin/TonB_short_N"/>
</dbReference>
<keyword evidence="6" id="KW-1185">Reference proteome</keyword>
<proteinExistence type="predicted"/>
<reference evidence="5" key="1">
    <citation type="submission" date="2022-06" db="EMBL/GenBank/DDBJ databases">
        <title>Sphingomonas sp. nov. isolated from rhizosphere soil of tomato.</title>
        <authorList>
            <person name="Dong H."/>
            <person name="Gao R."/>
        </authorList>
    </citation>
    <scope>NUCLEOTIDE SEQUENCE</scope>
    <source>
        <strain evidence="5">MMSM24</strain>
    </source>
</reference>
<dbReference type="RefSeq" id="WP_265267660.1">
    <property type="nucleotide sequence ID" value="NZ_JANFAV010000001.1"/>
</dbReference>
<evidence type="ECO:0000256" key="2">
    <source>
        <dbReference type="ARBA" id="ARBA00023136"/>
    </source>
</evidence>
<dbReference type="GO" id="GO:0019867">
    <property type="term" value="C:outer membrane"/>
    <property type="evidence" value="ECO:0007669"/>
    <property type="project" value="InterPro"/>
</dbReference>
<dbReference type="AlphaFoldDB" id="A0AA42CPD4"/>
<keyword evidence="3" id="KW-0998">Cell outer membrane</keyword>
<evidence type="ECO:0000256" key="3">
    <source>
        <dbReference type="ARBA" id="ARBA00023237"/>
    </source>
</evidence>
<accession>A0AA42CPD4</accession>
<evidence type="ECO:0000313" key="6">
    <source>
        <dbReference type="Proteomes" id="UP001165565"/>
    </source>
</evidence>
<dbReference type="SMART" id="SM00965">
    <property type="entry name" value="STN"/>
    <property type="match status" value="1"/>
</dbReference>
<keyword evidence="1" id="KW-0813">Transport</keyword>
<evidence type="ECO:0000256" key="1">
    <source>
        <dbReference type="ARBA" id="ARBA00022448"/>
    </source>
</evidence>
<protein>
    <recommendedName>
        <fullName evidence="4">Secretin/TonB short N-terminal domain-containing protein</fullName>
    </recommendedName>
</protein>
<dbReference type="Proteomes" id="UP001165565">
    <property type="component" value="Unassembled WGS sequence"/>
</dbReference>
<name>A0AA42CPD4_9SPHN</name>
<dbReference type="Gene3D" id="3.55.50.30">
    <property type="match status" value="1"/>
</dbReference>
<dbReference type="EMBL" id="JANFAV010000001">
    <property type="protein sequence ID" value="MCW6533642.1"/>
    <property type="molecule type" value="Genomic_DNA"/>
</dbReference>
<keyword evidence="2" id="KW-0472">Membrane</keyword>
<organism evidence="5 6">
    <name type="scientific">Sphingomonas lycopersici</name>
    <dbReference type="NCBI Taxonomy" id="2951807"/>
    <lineage>
        <taxon>Bacteria</taxon>
        <taxon>Pseudomonadati</taxon>
        <taxon>Pseudomonadota</taxon>
        <taxon>Alphaproteobacteria</taxon>
        <taxon>Sphingomonadales</taxon>
        <taxon>Sphingomonadaceae</taxon>
        <taxon>Sphingomonas</taxon>
    </lineage>
</organism>
<evidence type="ECO:0000313" key="5">
    <source>
        <dbReference type="EMBL" id="MCW6533642.1"/>
    </source>
</evidence>
<comment type="caution">
    <text evidence="5">The sequence shown here is derived from an EMBL/GenBank/DDBJ whole genome shotgun (WGS) entry which is preliminary data.</text>
</comment>
<evidence type="ECO:0000259" key="4">
    <source>
        <dbReference type="SMART" id="SM00965"/>
    </source>
</evidence>
<feature type="domain" description="Secretin/TonB short N-terminal" evidence="4">
    <location>
        <begin position="45"/>
        <end position="95"/>
    </location>
</feature>
<sequence>MLSRRTLLSSLAGAAAAGRPKVYLFNIPAQPLRAALIAYAAVVGTQILYDARTAQGRRSHAVVGLFSAETALRLLISGTDLTILASGGDSVLVPVSDLRNRAGEAGGGTTLVLDTLYVDVPPGSEQRRDYADYGQRVRAQLLHAITSDPRTAKRIYTLRLGITIAANGTVGIARLTRAEGTAGVIDALQRVIRDIVLDRPPAGMPQPIYLTIIGV</sequence>